<dbReference type="Proteomes" id="UP001430755">
    <property type="component" value="Unassembled WGS sequence"/>
</dbReference>
<proteinExistence type="predicted"/>
<dbReference type="PRINTS" id="PR00344">
    <property type="entry name" value="BCTRLSENSOR"/>
</dbReference>
<keyword evidence="4" id="KW-0597">Phosphoprotein</keyword>
<dbReference type="InterPro" id="IPR036890">
    <property type="entry name" value="HATPase_C_sf"/>
</dbReference>
<dbReference type="InterPro" id="IPR003594">
    <property type="entry name" value="HATPase_dom"/>
</dbReference>
<evidence type="ECO:0000259" key="9">
    <source>
        <dbReference type="PROSITE" id="PS50109"/>
    </source>
</evidence>
<keyword evidence="11" id="KW-1185">Reference proteome</keyword>
<evidence type="ECO:0000256" key="6">
    <source>
        <dbReference type="ARBA" id="ARBA00022777"/>
    </source>
</evidence>
<dbReference type="SMART" id="SM00388">
    <property type="entry name" value="HisKA"/>
    <property type="match status" value="1"/>
</dbReference>
<evidence type="ECO:0000256" key="8">
    <source>
        <dbReference type="SAM" id="MobiDB-lite"/>
    </source>
</evidence>
<sequence>MALRSEQARVLRRSLLGRLGRDLAAFTAAFALACVLLEAFVMPPLADFVADSTSRWRLLDSSARFDELMADEGLSGSLYLDDLTQMMVDEGLPATPGSAPKALSWAEKVGLDVFEPDYLVDDGTEDGTEDGETAAQGAGANASASGAVAVDGAAADPMLDAYQTALDALVASGAVKRADDASAAQVAAMAVLLRSVQVGGLVLFTPAAINDADVDGILRAASWRGLSQQELDAIVARAFRQSQDDAYEEWKGLTPEDQALRLGVAAADPVWQASFSPDGYWQIREVGTYAFVKSLKLPLAAAVLVTGWIVIVVMALNRSLRYFDDLSEGVARLLADRDAPIELPPGLSIAQNELAVIRSQSLADERAAKAAERRKNELVAYLAHDIRTPLTSVLGYLDLLRDGAALPPDTQRKYAETAYAKAERLEGLIGEFFEITRYNLQAIPIERENVDVRLFCQQVAESFFPETAARGIGLRVGAPADVRFFVDPDKLARALGNVMRNAVAYAEDGTSIDLAAACDGPWVSIAVRNRGREISEAHLEAIFEKFYREDGSRTSGSGGAGLGLAIAKEIVGAHGGDITAASRDGVTVFTLRVPREVSFARSLADGAPGAPGAGAAPGRVRSGGEDAGGRRKRAAADAGAVAPTWEEAPAPAPGARGRARHGAAGAHRGNDTPGMTPLTANPPDRPRRGRARKR</sequence>
<feature type="domain" description="Histidine kinase" evidence="9">
    <location>
        <begin position="381"/>
        <end position="597"/>
    </location>
</feature>
<feature type="region of interest" description="Disordered" evidence="8">
    <location>
        <begin position="603"/>
        <end position="694"/>
    </location>
</feature>
<dbReference type="EC" id="2.7.13.3" evidence="3"/>
<keyword evidence="6 10" id="KW-0418">Kinase</keyword>
<dbReference type="Gene3D" id="3.30.565.10">
    <property type="entry name" value="Histidine kinase-like ATPase, C-terminal domain"/>
    <property type="match status" value="1"/>
</dbReference>
<dbReference type="PANTHER" id="PTHR43047:SF72">
    <property type="entry name" value="OSMOSENSING HISTIDINE PROTEIN KINASE SLN1"/>
    <property type="match status" value="1"/>
</dbReference>
<feature type="compositionally biased region" description="Acidic residues" evidence="8">
    <location>
        <begin position="120"/>
        <end position="132"/>
    </location>
</feature>
<dbReference type="CDD" id="cd00075">
    <property type="entry name" value="HATPase"/>
    <property type="match status" value="1"/>
</dbReference>
<dbReference type="EMBL" id="JAJMLW010000003">
    <property type="protein sequence ID" value="MCI2242409.1"/>
    <property type="molecule type" value="Genomic_DNA"/>
</dbReference>
<dbReference type="GO" id="GO:0016301">
    <property type="term" value="F:kinase activity"/>
    <property type="evidence" value="ECO:0007669"/>
    <property type="project" value="UniProtKB-KW"/>
</dbReference>
<dbReference type="InterPro" id="IPR005467">
    <property type="entry name" value="His_kinase_dom"/>
</dbReference>
<dbReference type="PANTHER" id="PTHR43047">
    <property type="entry name" value="TWO-COMPONENT HISTIDINE PROTEIN KINASE"/>
    <property type="match status" value="1"/>
</dbReference>
<comment type="subcellular location">
    <subcellularLocation>
        <location evidence="2">Cell membrane</location>
    </subcellularLocation>
</comment>
<evidence type="ECO:0000256" key="5">
    <source>
        <dbReference type="ARBA" id="ARBA00022679"/>
    </source>
</evidence>
<dbReference type="SUPFAM" id="SSF55874">
    <property type="entry name" value="ATPase domain of HSP90 chaperone/DNA topoisomerase II/histidine kinase"/>
    <property type="match status" value="1"/>
</dbReference>
<evidence type="ECO:0000256" key="4">
    <source>
        <dbReference type="ARBA" id="ARBA00022553"/>
    </source>
</evidence>
<dbReference type="Pfam" id="PF00512">
    <property type="entry name" value="HisKA"/>
    <property type="match status" value="1"/>
</dbReference>
<dbReference type="SUPFAM" id="SSF47384">
    <property type="entry name" value="Homodimeric domain of signal transducing histidine kinase"/>
    <property type="match status" value="1"/>
</dbReference>
<keyword evidence="7" id="KW-0902">Two-component regulatory system</keyword>
<dbReference type="Gene3D" id="1.10.287.130">
    <property type="match status" value="1"/>
</dbReference>
<gene>
    <name evidence="10" type="ORF">LPT13_08605</name>
</gene>
<name>A0ABS9WHX9_9ACTN</name>
<comment type="caution">
    <text evidence="10">The sequence shown here is derived from an EMBL/GenBank/DDBJ whole genome shotgun (WGS) entry which is preliminary data.</text>
</comment>
<accession>A0ABS9WHX9</accession>
<organism evidence="10 11">
    <name type="scientific">Adlercreutzia faecimuris</name>
    <dbReference type="NCBI Taxonomy" id="2897341"/>
    <lineage>
        <taxon>Bacteria</taxon>
        <taxon>Bacillati</taxon>
        <taxon>Actinomycetota</taxon>
        <taxon>Coriobacteriia</taxon>
        <taxon>Eggerthellales</taxon>
        <taxon>Eggerthellaceae</taxon>
        <taxon>Adlercreutzia</taxon>
    </lineage>
</organism>
<comment type="catalytic activity">
    <reaction evidence="1">
        <text>ATP + protein L-histidine = ADP + protein N-phospho-L-histidine.</text>
        <dbReference type="EC" id="2.7.13.3"/>
    </reaction>
</comment>
<dbReference type="PROSITE" id="PS51257">
    <property type="entry name" value="PROKAR_LIPOPROTEIN"/>
    <property type="match status" value="1"/>
</dbReference>
<dbReference type="InterPro" id="IPR036097">
    <property type="entry name" value="HisK_dim/P_sf"/>
</dbReference>
<evidence type="ECO:0000313" key="11">
    <source>
        <dbReference type="Proteomes" id="UP001430755"/>
    </source>
</evidence>
<protein>
    <recommendedName>
        <fullName evidence="3">histidine kinase</fullName>
        <ecNumber evidence="3">2.7.13.3</ecNumber>
    </recommendedName>
</protein>
<feature type="region of interest" description="Disordered" evidence="8">
    <location>
        <begin position="120"/>
        <end position="140"/>
    </location>
</feature>
<evidence type="ECO:0000313" key="10">
    <source>
        <dbReference type="EMBL" id="MCI2242409.1"/>
    </source>
</evidence>
<evidence type="ECO:0000256" key="2">
    <source>
        <dbReference type="ARBA" id="ARBA00004236"/>
    </source>
</evidence>
<dbReference type="InterPro" id="IPR004358">
    <property type="entry name" value="Sig_transdc_His_kin-like_C"/>
</dbReference>
<dbReference type="Pfam" id="PF02518">
    <property type="entry name" value="HATPase_c"/>
    <property type="match status" value="1"/>
</dbReference>
<dbReference type="SMART" id="SM00387">
    <property type="entry name" value="HATPase_c"/>
    <property type="match status" value="1"/>
</dbReference>
<keyword evidence="5" id="KW-0808">Transferase</keyword>
<dbReference type="CDD" id="cd00082">
    <property type="entry name" value="HisKA"/>
    <property type="match status" value="1"/>
</dbReference>
<evidence type="ECO:0000256" key="3">
    <source>
        <dbReference type="ARBA" id="ARBA00012438"/>
    </source>
</evidence>
<dbReference type="PROSITE" id="PS50109">
    <property type="entry name" value="HIS_KIN"/>
    <property type="match status" value="1"/>
</dbReference>
<evidence type="ECO:0000256" key="7">
    <source>
        <dbReference type="ARBA" id="ARBA00023012"/>
    </source>
</evidence>
<reference evidence="10" key="1">
    <citation type="submission" date="2021-11" db="EMBL/GenBank/DDBJ databases">
        <title>A Novel Adlercreutzia Species, isolated from a Allomyrina dichotoma larva feces.</title>
        <authorList>
            <person name="Suh M.K."/>
        </authorList>
    </citation>
    <scope>NUCLEOTIDE SEQUENCE</scope>
    <source>
        <strain evidence="10">JBNU-10</strain>
    </source>
</reference>
<dbReference type="InterPro" id="IPR003661">
    <property type="entry name" value="HisK_dim/P_dom"/>
</dbReference>
<dbReference type="RefSeq" id="WP_242165648.1">
    <property type="nucleotide sequence ID" value="NZ_JAJMLW010000003.1"/>
</dbReference>
<feature type="compositionally biased region" description="Low complexity" evidence="8">
    <location>
        <begin position="606"/>
        <end position="618"/>
    </location>
</feature>
<evidence type="ECO:0000256" key="1">
    <source>
        <dbReference type="ARBA" id="ARBA00000085"/>
    </source>
</evidence>